<evidence type="ECO:0000313" key="2">
    <source>
        <dbReference type="Proteomes" id="UP001217089"/>
    </source>
</evidence>
<sequence length="151" mass="16606">MSQRVPPQKHILGCESEEELAVTGNHQESTAEDTLDILSQPQSLFHTIENSRFLGLSPNTTTSIETVSVAVPAIHDFKIENQENYSLSALSVLQNGKLPRILSPDLIEETFKSENPRPFVKNLGTGLDSLGIYQMISGLLQPDFSPDGSNR</sequence>
<keyword evidence="2" id="KW-1185">Reference proteome</keyword>
<proteinExistence type="predicted"/>
<organism evidence="1 2">
    <name type="scientific">Tegillarca granosa</name>
    <name type="common">Malaysian cockle</name>
    <name type="synonym">Anadara granosa</name>
    <dbReference type="NCBI Taxonomy" id="220873"/>
    <lineage>
        <taxon>Eukaryota</taxon>
        <taxon>Metazoa</taxon>
        <taxon>Spiralia</taxon>
        <taxon>Lophotrochozoa</taxon>
        <taxon>Mollusca</taxon>
        <taxon>Bivalvia</taxon>
        <taxon>Autobranchia</taxon>
        <taxon>Pteriomorphia</taxon>
        <taxon>Arcoida</taxon>
        <taxon>Arcoidea</taxon>
        <taxon>Arcidae</taxon>
        <taxon>Tegillarca</taxon>
    </lineage>
</organism>
<gene>
    <name evidence="1" type="ORF">KUTeg_018763</name>
</gene>
<dbReference type="Proteomes" id="UP001217089">
    <property type="component" value="Unassembled WGS sequence"/>
</dbReference>
<name>A0ABQ9EEB3_TEGGR</name>
<comment type="caution">
    <text evidence="1">The sequence shown here is derived from an EMBL/GenBank/DDBJ whole genome shotgun (WGS) entry which is preliminary data.</text>
</comment>
<accession>A0ABQ9EEB3</accession>
<reference evidence="1 2" key="1">
    <citation type="submission" date="2022-12" db="EMBL/GenBank/DDBJ databases">
        <title>Chromosome-level genome of Tegillarca granosa.</title>
        <authorList>
            <person name="Kim J."/>
        </authorList>
    </citation>
    <scope>NUCLEOTIDE SEQUENCE [LARGE SCALE GENOMIC DNA]</scope>
    <source>
        <strain evidence="1">Teg-2019</strain>
        <tissue evidence="1">Adductor muscle</tissue>
    </source>
</reference>
<protein>
    <submittedName>
        <fullName evidence="1">Uncharacterized protein</fullName>
    </submittedName>
</protein>
<dbReference type="EMBL" id="JARBDR010000915">
    <property type="protein sequence ID" value="KAJ8303653.1"/>
    <property type="molecule type" value="Genomic_DNA"/>
</dbReference>
<evidence type="ECO:0000313" key="1">
    <source>
        <dbReference type="EMBL" id="KAJ8303653.1"/>
    </source>
</evidence>